<sequence>MGKRLNTERLREIIDESEDHQAYFLLCEKCPTAARRFYRLTKALTKLREDVRKEFPDAEYYTGSGGFNLLLGESHTDESPNQKLRAVSAVGLHVGDGDW</sequence>
<gene>
    <name evidence="1" type="ORF">ERS008667_00664</name>
</gene>
<dbReference type="Proteomes" id="UP000038204">
    <property type="component" value="Unassembled WGS sequence"/>
</dbReference>
<accession>A0A0T9P4K3</accession>
<dbReference type="EMBL" id="CQBK01000003">
    <property type="protein sequence ID" value="CNH45505.1"/>
    <property type="molecule type" value="Genomic_DNA"/>
</dbReference>
<protein>
    <submittedName>
        <fullName evidence="1">Uncharacterized protein</fullName>
    </submittedName>
</protein>
<organism evidence="1 2">
    <name type="scientific">Yersinia similis</name>
    <dbReference type="NCBI Taxonomy" id="367190"/>
    <lineage>
        <taxon>Bacteria</taxon>
        <taxon>Pseudomonadati</taxon>
        <taxon>Pseudomonadota</taxon>
        <taxon>Gammaproteobacteria</taxon>
        <taxon>Enterobacterales</taxon>
        <taxon>Yersiniaceae</taxon>
        <taxon>Yersinia</taxon>
    </lineage>
</organism>
<name>A0A0T9P4K3_9GAMM</name>
<dbReference type="AlphaFoldDB" id="A0A0T9P4K3"/>
<evidence type="ECO:0000313" key="2">
    <source>
        <dbReference type="Proteomes" id="UP000038204"/>
    </source>
</evidence>
<proteinExistence type="predicted"/>
<dbReference type="RefSeq" id="WP_231573212.1">
    <property type="nucleotide sequence ID" value="NZ_CQBK01000003.1"/>
</dbReference>
<evidence type="ECO:0000313" key="1">
    <source>
        <dbReference type="EMBL" id="CNH45505.1"/>
    </source>
</evidence>
<reference evidence="1 2" key="1">
    <citation type="submission" date="2015-03" db="EMBL/GenBank/DDBJ databases">
        <authorList>
            <person name="Murphy D."/>
        </authorList>
    </citation>
    <scope>NUCLEOTIDE SEQUENCE [LARGE SCALE GENOMIC DNA]</scope>
    <source>
        <strain evidence="1 2">Y233</strain>
    </source>
</reference>